<evidence type="ECO:0000313" key="7">
    <source>
        <dbReference type="EMBL" id="MBB3192683.1"/>
    </source>
</evidence>
<dbReference type="SMART" id="SM00448">
    <property type="entry name" value="REC"/>
    <property type="match status" value="1"/>
</dbReference>
<dbReference type="InterPro" id="IPR001789">
    <property type="entry name" value="Sig_transdc_resp-reg_receiver"/>
</dbReference>
<dbReference type="PANTHER" id="PTHR43214:SF43">
    <property type="entry name" value="TWO-COMPONENT RESPONSE REGULATOR"/>
    <property type="match status" value="1"/>
</dbReference>
<dbReference type="InterPro" id="IPR058245">
    <property type="entry name" value="NreC/VraR/RcsB-like_REC"/>
</dbReference>
<dbReference type="CDD" id="cd06170">
    <property type="entry name" value="LuxR_C_like"/>
    <property type="match status" value="1"/>
</dbReference>
<dbReference type="SUPFAM" id="SSF52172">
    <property type="entry name" value="CheY-like"/>
    <property type="match status" value="1"/>
</dbReference>
<dbReference type="Gene3D" id="3.40.50.2300">
    <property type="match status" value="1"/>
</dbReference>
<dbReference type="InterPro" id="IPR039420">
    <property type="entry name" value="WalR-like"/>
</dbReference>
<feature type="region of interest" description="Disordered" evidence="4">
    <location>
        <begin position="1"/>
        <end position="34"/>
    </location>
</feature>
<evidence type="ECO:0000256" key="2">
    <source>
        <dbReference type="ARBA" id="ARBA00023125"/>
    </source>
</evidence>
<dbReference type="Proteomes" id="UP000574369">
    <property type="component" value="Unassembled WGS sequence"/>
</dbReference>
<feature type="domain" description="Response regulatory" evidence="6">
    <location>
        <begin position="42"/>
        <end position="158"/>
    </location>
</feature>
<comment type="caution">
    <text evidence="7">The sequence shown here is derived from an EMBL/GenBank/DDBJ whole genome shotgun (WGS) entry which is preliminary data.</text>
</comment>
<dbReference type="InterPro" id="IPR000792">
    <property type="entry name" value="Tscrpt_reg_LuxR_C"/>
</dbReference>
<gene>
    <name evidence="7" type="ORF">FHS28_000048</name>
</gene>
<evidence type="ECO:0000259" key="5">
    <source>
        <dbReference type="PROSITE" id="PS50043"/>
    </source>
</evidence>
<organism evidence="7 8">
    <name type="scientific">Roseateles terrae</name>
    <dbReference type="NCBI Taxonomy" id="431060"/>
    <lineage>
        <taxon>Bacteria</taxon>
        <taxon>Pseudomonadati</taxon>
        <taxon>Pseudomonadota</taxon>
        <taxon>Betaproteobacteria</taxon>
        <taxon>Burkholderiales</taxon>
        <taxon>Sphaerotilaceae</taxon>
        <taxon>Roseateles</taxon>
    </lineage>
</organism>
<sequence length="242" mass="26156">MADLPSHLPPQVTPEASEPPAAPSAAGEAGASVTGRGGAPIRILTVDDHPLLREGIAGTLEDEPDLRLVAEAASGQEALARFREHRPDITLMDVRLPDMDGIDCMAALRQEFPDARIIILTTYRGDVQVRRALAGGAMGYLLKSMLRKDLVDTIRVVHDGQRCIPGEVARMLDEDSEGSLSPREIEVLRLVAEGRSNKRVGVALGVSEETVKMHMKSVLSKLNANDRTHAVTIALKRGYFSP</sequence>
<protein>
    <submittedName>
        <fullName evidence="7">DNA-binding NarL/FixJ family response regulator</fullName>
    </submittedName>
</protein>
<dbReference type="PRINTS" id="PR00038">
    <property type="entry name" value="HTHLUXR"/>
</dbReference>
<evidence type="ECO:0000256" key="1">
    <source>
        <dbReference type="ARBA" id="ARBA00022553"/>
    </source>
</evidence>
<dbReference type="PROSITE" id="PS00622">
    <property type="entry name" value="HTH_LUXR_1"/>
    <property type="match status" value="1"/>
</dbReference>
<evidence type="ECO:0000256" key="3">
    <source>
        <dbReference type="PROSITE-ProRule" id="PRU00169"/>
    </source>
</evidence>
<dbReference type="GO" id="GO:0003677">
    <property type="term" value="F:DNA binding"/>
    <property type="evidence" value="ECO:0007669"/>
    <property type="project" value="UniProtKB-KW"/>
</dbReference>
<dbReference type="SUPFAM" id="SSF46894">
    <property type="entry name" value="C-terminal effector domain of the bipartite response regulators"/>
    <property type="match status" value="1"/>
</dbReference>
<dbReference type="EMBL" id="JACHXO010000001">
    <property type="protein sequence ID" value="MBB3192683.1"/>
    <property type="molecule type" value="Genomic_DNA"/>
</dbReference>
<evidence type="ECO:0000259" key="6">
    <source>
        <dbReference type="PROSITE" id="PS50110"/>
    </source>
</evidence>
<feature type="domain" description="HTH luxR-type" evidence="5">
    <location>
        <begin position="173"/>
        <end position="238"/>
    </location>
</feature>
<dbReference type="Pfam" id="PF00196">
    <property type="entry name" value="GerE"/>
    <property type="match status" value="1"/>
</dbReference>
<dbReference type="CDD" id="cd17535">
    <property type="entry name" value="REC_NarL-like"/>
    <property type="match status" value="1"/>
</dbReference>
<evidence type="ECO:0000256" key="4">
    <source>
        <dbReference type="SAM" id="MobiDB-lite"/>
    </source>
</evidence>
<keyword evidence="8" id="KW-1185">Reference proteome</keyword>
<keyword evidence="1 3" id="KW-0597">Phosphoprotein</keyword>
<dbReference type="PROSITE" id="PS50110">
    <property type="entry name" value="RESPONSE_REGULATORY"/>
    <property type="match status" value="1"/>
</dbReference>
<dbReference type="PROSITE" id="PS50043">
    <property type="entry name" value="HTH_LUXR_2"/>
    <property type="match status" value="1"/>
</dbReference>
<feature type="compositionally biased region" description="Low complexity" evidence="4">
    <location>
        <begin position="14"/>
        <end position="32"/>
    </location>
</feature>
<dbReference type="RefSeq" id="WP_088449618.1">
    <property type="nucleotide sequence ID" value="NZ_JACHXO010000001.1"/>
</dbReference>
<name>A0ABR6GKQ7_9BURK</name>
<accession>A0ABR6GKQ7</accession>
<dbReference type="SMART" id="SM00421">
    <property type="entry name" value="HTH_LUXR"/>
    <property type="match status" value="1"/>
</dbReference>
<evidence type="ECO:0000313" key="8">
    <source>
        <dbReference type="Proteomes" id="UP000574369"/>
    </source>
</evidence>
<reference evidence="7 8" key="1">
    <citation type="submission" date="2020-08" db="EMBL/GenBank/DDBJ databases">
        <title>Genomic Encyclopedia of Type Strains, Phase III (KMG-III): the genomes of soil and plant-associated and newly described type strains.</title>
        <authorList>
            <person name="Whitman W."/>
        </authorList>
    </citation>
    <scope>NUCLEOTIDE SEQUENCE [LARGE SCALE GENOMIC DNA]</scope>
    <source>
        <strain evidence="7 8">CECT 7247</strain>
    </source>
</reference>
<feature type="modified residue" description="4-aspartylphosphate" evidence="3">
    <location>
        <position position="93"/>
    </location>
</feature>
<dbReference type="InterPro" id="IPR011006">
    <property type="entry name" value="CheY-like_superfamily"/>
</dbReference>
<dbReference type="Pfam" id="PF00072">
    <property type="entry name" value="Response_reg"/>
    <property type="match status" value="1"/>
</dbReference>
<keyword evidence="2 7" id="KW-0238">DNA-binding</keyword>
<dbReference type="InterPro" id="IPR016032">
    <property type="entry name" value="Sig_transdc_resp-reg_C-effctor"/>
</dbReference>
<dbReference type="PANTHER" id="PTHR43214">
    <property type="entry name" value="TWO-COMPONENT RESPONSE REGULATOR"/>
    <property type="match status" value="1"/>
</dbReference>
<proteinExistence type="predicted"/>